<reference evidence="4" key="2">
    <citation type="submission" date="2023-06" db="EMBL/GenBank/DDBJ databases">
        <title>Isolation and genome sequencing of cytomegaloviruses from Natal multimammate mice (Mastomys natalensis).</title>
        <authorList>
            <person name="Jarvis M.A."/>
            <person name="Davison A.J."/>
        </authorList>
    </citation>
    <scope>NUCLEOTIDE SEQUENCE</scope>
    <source>
        <strain evidence="1">Mnat18</strain>
        <strain evidence="2">Mnat19</strain>
        <strain evidence="4">Mnat2</strain>
        <strain evidence="3">Mnat29</strain>
        <strain evidence="5">Mnat33</strain>
    </source>
</reference>
<evidence type="ECO:0000313" key="2">
    <source>
        <dbReference type="EMBL" id="WEG69295.1"/>
    </source>
</evidence>
<sequence length="139" mass="15836">MTHNEIGFIQHEGIASNGVAWTLQCPPGTRDYDTDFSADAFYRLLEGDRYELLYRAKGRLAPCPEIGFPGCVAGLEFYARTLDSRRIPLYYTSVRPLAERPVFAQRGWRRRYPTLARTLDAQSRRAAETGEYVAKELSP</sequence>
<reference evidence="4" key="1">
    <citation type="submission" date="2022-09" db="EMBL/GenBank/DDBJ databases">
        <authorList>
            <person name="Vucak M."/>
            <person name="Davison A.J."/>
        </authorList>
    </citation>
    <scope>NUCLEOTIDE SEQUENCE</scope>
    <source>
        <strain evidence="1">Mnat18</strain>
        <strain evidence="2">Mnat19</strain>
        <strain evidence="4">Mnat2</strain>
        <strain evidence="3">Mnat29</strain>
        <strain evidence="5">Mnat33</strain>
    </source>
</reference>
<evidence type="ECO:0000313" key="4">
    <source>
        <dbReference type="EMBL" id="WEG69572.1"/>
    </source>
</evidence>
<evidence type="ECO:0000313" key="5">
    <source>
        <dbReference type="EMBL" id="WEG69710.1"/>
    </source>
</evidence>
<evidence type="ECO:0000313" key="1">
    <source>
        <dbReference type="EMBL" id="WEG69157.1"/>
    </source>
</evidence>
<name>A0A9Y1IMH0_9BETA</name>
<accession>A0A9Y1IMH0</accession>
<dbReference type="EMBL" id="OP429124">
    <property type="protein sequence ID" value="WEG69295.1"/>
    <property type="molecule type" value="Genomic_DNA"/>
</dbReference>
<dbReference type="EMBL" id="OP429125">
    <property type="protein sequence ID" value="WEG69434.1"/>
    <property type="molecule type" value="Genomic_DNA"/>
</dbReference>
<proteinExistence type="predicted"/>
<dbReference type="EMBL" id="OP429126">
    <property type="protein sequence ID" value="WEG69572.1"/>
    <property type="molecule type" value="Genomic_DNA"/>
</dbReference>
<gene>
    <name evidence="4" type="primary">m169</name>
</gene>
<dbReference type="EMBL" id="OP429139">
    <property type="protein sequence ID" value="WEG71384.1"/>
    <property type="molecule type" value="Genomic_DNA"/>
</dbReference>
<evidence type="ECO:0000313" key="3">
    <source>
        <dbReference type="EMBL" id="WEG69434.1"/>
    </source>
</evidence>
<protein>
    <submittedName>
        <fullName evidence="4">Protein m169</fullName>
    </submittedName>
</protein>
<dbReference type="EMBL" id="OP429127">
    <property type="protein sequence ID" value="WEG69710.1"/>
    <property type="molecule type" value="Genomic_DNA"/>
</dbReference>
<organism evidence="4">
    <name type="scientific">Mastomys natalensis cytomegalovirus 2</name>
    <dbReference type="NCBI Taxonomy" id="2973540"/>
    <lineage>
        <taxon>Viruses</taxon>
        <taxon>Duplodnaviria</taxon>
        <taxon>Heunggongvirae</taxon>
        <taxon>Peploviricota</taxon>
        <taxon>Herviviricetes</taxon>
        <taxon>Herpesvirales</taxon>
        <taxon>Orthoherpesviridae</taxon>
        <taxon>Betaherpesvirinae</taxon>
        <taxon>Muromegalovirus</taxon>
    </lineage>
</organism>
<dbReference type="EMBL" id="OP429123">
    <property type="protein sequence ID" value="WEG69157.1"/>
    <property type="molecule type" value="Genomic_DNA"/>
</dbReference>
<dbReference type="EMBL" id="OP429141">
    <property type="protein sequence ID" value="WEG71663.1"/>
    <property type="molecule type" value="Genomic_DNA"/>
</dbReference>